<dbReference type="EMBL" id="AGXA01000021">
    <property type="protein sequence ID" value="EKU93357.1"/>
    <property type="molecule type" value="Genomic_DNA"/>
</dbReference>
<sequence>MVETLKGRVKQVTKTEEEWLASDIVLLEGEIGVASDTQVIKVGDGQKKWKDLKSHQGKRGPKGKPFEYEDFTPAQLAALKGPKGDKGEKGEQGDSIQWVRLDDEDLHVKLEGQTEQNLGRVKGEPFTYEDFTPAQLAQLQGPEGDRGPKGERGPRGPKGEPFEYDDLTEEQKVEISNAGIDLSEYVKEEDLDDFATQSALVEGFASLDSKLDDKADKDHNHSLYDVIGLPNQLDSKASKSDLANIDIGASASDLARLEAKVDTKATKARANDDGEIQYYNSEDYIWQTDDSSEQVALKDHTHPISDITGLQTSLDNKANVDDIDDLGIDLTSYATKSDLAGKSDKGHSHSLSDVVGLENELDKKVNVVRVADDGRVIYRRSDEPDDDWNFWNHENKVALKDHTHDISDVNGLTVEIADKVDSVKVDSGGAVLYHRAGSWFGNPDGSLVALKDHTHSIADISGLQNKIAELEQKIKALESNSGQTPPPEPAPTEPHTADYTTTIRSETLPLGKVIYLNDPVKEPKDQIASIEINGVFIDGSEIEEIRNDGRDIAFKQQIGTLGLQQTNIGDEVIIYLKD</sequence>
<feature type="compositionally biased region" description="Basic and acidic residues" evidence="1">
    <location>
        <begin position="143"/>
        <end position="161"/>
    </location>
</feature>
<feature type="region of interest" description="Disordered" evidence="1">
    <location>
        <begin position="138"/>
        <end position="163"/>
    </location>
</feature>
<dbReference type="HOGENOM" id="CLU_471477_0_0_9"/>
<dbReference type="Proteomes" id="UP000009875">
    <property type="component" value="Unassembled WGS sequence"/>
</dbReference>
<dbReference type="Pfam" id="PF18454">
    <property type="entry name" value="Mtd_N"/>
    <property type="match status" value="1"/>
</dbReference>
<feature type="domain" description="Major tropism determinant N-terminal" evidence="2">
    <location>
        <begin position="15"/>
        <end position="46"/>
    </location>
</feature>
<dbReference type="PATRIC" id="fig|883081.3.peg.1108"/>
<evidence type="ECO:0000259" key="2">
    <source>
        <dbReference type="Pfam" id="PF18454"/>
    </source>
</evidence>
<dbReference type="InterPro" id="IPR041352">
    <property type="entry name" value="Mtd_N"/>
</dbReference>
<dbReference type="OrthoDB" id="2237785at2"/>
<dbReference type="Gene3D" id="1.20.5.320">
    <property type="entry name" value="6-Phosphogluconate Dehydrogenase, domain 3"/>
    <property type="match status" value="1"/>
</dbReference>
<name>K9ER51_9LACT</name>
<dbReference type="AlphaFoldDB" id="K9ER51"/>
<proteinExistence type="predicted"/>
<evidence type="ECO:0000313" key="4">
    <source>
        <dbReference type="Proteomes" id="UP000009875"/>
    </source>
</evidence>
<protein>
    <recommendedName>
        <fullName evidence="2">Major tropism determinant N-terminal domain-containing protein</fullName>
    </recommendedName>
</protein>
<dbReference type="Pfam" id="PF12789">
    <property type="entry name" value="PTR"/>
    <property type="match status" value="5"/>
</dbReference>
<organism evidence="3 4">
    <name type="scientific">Alloiococcus otitis ATCC 51267</name>
    <dbReference type="NCBI Taxonomy" id="883081"/>
    <lineage>
        <taxon>Bacteria</taxon>
        <taxon>Bacillati</taxon>
        <taxon>Bacillota</taxon>
        <taxon>Bacilli</taxon>
        <taxon>Lactobacillales</taxon>
        <taxon>Carnobacteriaceae</taxon>
        <taxon>Alloiococcus</taxon>
    </lineage>
</organism>
<gene>
    <name evidence="3" type="ORF">HMPREF9698_01105</name>
</gene>
<dbReference type="STRING" id="883081.HMPREF9698_01105"/>
<keyword evidence="4" id="KW-1185">Reference proteome</keyword>
<evidence type="ECO:0000313" key="3">
    <source>
        <dbReference type="EMBL" id="EKU93357.1"/>
    </source>
</evidence>
<dbReference type="SUPFAM" id="SSF69349">
    <property type="entry name" value="Phage fibre proteins"/>
    <property type="match status" value="1"/>
</dbReference>
<comment type="caution">
    <text evidence="3">The sequence shown here is derived from an EMBL/GenBank/DDBJ whole genome shotgun (WGS) entry which is preliminary data.</text>
</comment>
<accession>K9ER51</accession>
<dbReference type="RefSeq" id="WP_003778193.1">
    <property type="nucleotide sequence ID" value="NZ_JH992959.1"/>
</dbReference>
<reference evidence="3 4" key="1">
    <citation type="submission" date="2012-09" db="EMBL/GenBank/DDBJ databases">
        <title>The Genome Sequence of Alloiococcus otitis ATCC 51267.</title>
        <authorList>
            <consortium name="The Broad Institute Genome Sequencing Platform"/>
            <person name="Earl A."/>
            <person name="Ward D."/>
            <person name="Feldgarden M."/>
            <person name="Gevers D."/>
            <person name="Huys G."/>
            <person name="Walker B."/>
            <person name="Young S.K."/>
            <person name="Zeng Q."/>
            <person name="Gargeya S."/>
            <person name="Fitzgerald M."/>
            <person name="Haas B."/>
            <person name="Abouelleil A."/>
            <person name="Alvarado L."/>
            <person name="Arachchi H.M."/>
            <person name="Berlin A.M."/>
            <person name="Chapman S.B."/>
            <person name="Goldberg J."/>
            <person name="Griggs A."/>
            <person name="Gujja S."/>
            <person name="Hansen M."/>
            <person name="Howarth C."/>
            <person name="Imamovic A."/>
            <person name="Larimer J."/>
            <person name="McCowen C."/>
            <person name="Montmayeur A."/>
            <person name="Murphy C."/>
            <person name="Neiman D."/>
            <person name="Pearson M."/>
            <person name="Priest M."/>
            <person name="Roberts A."/>
            <person name="Saif S."/>
            <person name="Shea T."/>
            <person name="Sisk P."/>
            <person name="Sykes S."/>
            <person name="Wortman J."/>
            <person name="Nusbaum C."/>
            <person name="Birren B."/>
        </authorList>
    </citation>
    <scope>NUCLEOTIDE SEQUENCE [LARGE SCALE GENOMIC DNA]</scope>
    <source>
        <strain evidence="3 4">ATCC 51267</strain>
    </source>
</reference>
<evidence type="ECO:0000256" key="1">
    <source>
        <dbReference type="SAM" id="MobiDB-lite"/>
    </source>
</evidence>